<dbReference type="PANTHER" id="PTHR48098:SF6">
    <property type="entry name" value="FERRI-BACILLIBACTIN ESTERASE BESA"/>
    <property type="match status" value="1"/>
</dbReference>
<dbReference type="GO" id="GO:0016787">
    <property type="term" value="F:hydrolase activity"/>
    <property type="evidence" value="ECO:0007669"/>
    <property type="project" value="UniProtKB-KW"/>
</dbReference>
<dbReference type="InterPro" id="IPR050583">
    <property type="entry name" value="Mycobacterial_A85_antigen"/>
</dbReference>
<keyword evidence="2" id="KW-1185">Reference proteome</keyword>
<organism evidence="1 2">
    <name type="scientific">Stecheria intestinalis</name>
    <dbReference type="NCBI Taxonomy" id="2606630"/>
    <lineage>
        <taxon>Bacteria</taxon>
        <taxon>Bacillati</taxon>
        <taxon>Bacillota</taxon>
        <taxon>Erysipelotrichia</taxon>
        <taxon>Erysipelotrichales</taxon>
        <taxon>Erysipelotrichaceae</taxon>
        <taxon>Stecheria</taxon>
    </lineage>
</organism>
<evidence type="ECO:0000313" key="1">
    <source>
        <dbReference type="EMBL" id="MSS59208.1"/>
    </source>
</evidence>
<evidence type="ECO:0000313" key="2">
    <source>
        <dbReference type="Proteomes" id="UP000461880"/>
    </source>
</evidence>
<dbReference type="PANTHER" id="PTHR48098">
    <property type="entry name" value="ENTEROCHELIN ESTERASE-RELATED"/>
    <property type="match status" value="1"/>
</dbReference>
<reference evidence="1 2" key="1">
    <citation type="submission" date="2019-08" db="EMBL/GenBank/DDBJ databases">
        <title>In-depth cultivation of the pig gut microbiome towards novel bacterial diversity and tailored functional studies.</title>
        <authorList>
            <person name="Wylensek D."/>
            <person name="Hitch T.C.A."/>
            <person name="Clavel T."/>
        </authorList>
    </citation>
    <scope>NUCLEOTIDE SEQUENCE [LARGE SCALE GENOMIC DNA]</scope>
    <source>
        <strain evidence="1 2">Oil+RF-744-GAM-WT-6</strain>
    </source>
</reference>
<dbReference type="InterPro" id="IPR000801">
    <property type="entry name" value="Esterase-like"/>
</dbReference>
<gene>
    <name evidence="1" type="ORF">FYJ51_09905</name>
</gene>
<dbReference type="SUPFAM" id="SSF53474">
    <property type="entry name" value="alpha/beta-Hydrolases"/>
    <property type="match status" value="1"/>
</dbReference>
<comment type="caution">
    <text evidence="1">The sequence shown here is derived from an EMBL/GenBank/DDBJ whole genome shotgun (WGS) entry which is preliminary data.</text>
</comment>
<dbReference type="Pfam" id="PF00756">
    <property type="entry name" value="Esterase"/>
    <property type="match status" value="1"/>
</dbReference>
<accession>A0A7X2TGX6</accession>
<name>A0A7X2TGX6_9FIRM</name>
<proteinExistence type="predicted"/>
<dbReference type="Gene3D" id="3.40.50.1820">
    <property type="entry name" value="alpha/beta hydrolase"/>
    <property type="match status" value="1"/>
</dbReference>
<protein>
    <submittedName>
        <fullName evidence="1">Alpha/beta hydrolase</fullName>
    </submittedName>
</protein>
<dbReference type="Proteomes" id="UP000461880">
    <property type="component" value="Unassembled WGS sequence"/>
</dbReference>
<dbReference type="EMBL" id="VUMN01000025">
    <property type="protein sequence ID" value="MSS59208.1"/>
    <property type="molecule type" value="Genomic_DNA"/>
</dbReference>
<sequence>MAVNRISSGWENAMGRIEEFELPIEPLAQSPRKIWVYLPDDYDESRKRYPVLYMFDGHNLFDDSLATYGKSWGIRDYLDGTHLPLVVIGQDCNHTGNARLEEYSPFQPDSHTWIGKLNAKGEITGEWFAHTLKPACEKRYRISKNRKQVGIAGSSMGGLMSMYMIAKFNDLYSRAACVSSTMDIYADQITDLIDHSSFSHDTRIYLDFGSNEVKAKKTFARCMDYLLRINHAYTEQGCHTFPNVVVGGTHSEASWETIVPLFLEFLYPELYQ</sequence>
<dbReference type="InterPro" id="IPR029058">
    <property type="entry name" value="AB_hydrolase_fold"/>
</dbReference>
<keyword evidence="1" id="KW-0378">Hydrolase</keyword>
<dbReference type="AlphaFoldDB" id="A0A7X2TGX6"/>